<keyword evidence="1" id="KW-1133">Transmembrane helix</keyword>
<keyword evidence="1" id="KW-0472">Membrane</keyword>
<keyword evidence="1" id="KW-0812">Transmembrane</keyword>
<evidence type="ECO:0000313" key="2">
    <source>
        <dbReference type="Proteomes" id="UP000035642"/>
    </source>
</evidence>
<dbReference type="Proteomes" id="UP000035642">
    <property type="component" value="Unassembled WGS sequence"/>
</dbReference>
<protein>
    <submittedName>
        <fullName evidence="3">TIR domain-containing protein</fullName>
    </submittedName>
</protein>
<name>A0A0K0CWU8_ANGCA</name>
<organism evidence="2 3">
    <name type="scientific">Angiostrongylus cantonensis</name>
    <name type="common">Rat lungworm</name>
    <dbReference type="NCBI Taxonomy" id="6313"/>
    <lineage>
        <taxon>Eukaryota</taxon>
        <taxon>Metazoa</taxon>
        <taxon>Ecdysozoa</taxon>
        <taxon>Nematoda</taxon>
        <taxon>Chromadorea</taxon>
        <taxon>Rhabditida</taxon>
        <taxon>Rhabditina</taxon>
        <taxon>Rhabditomorpha</taxon>
        <taxon>Strongyloidea</taxon>
        <taxon>Metastrongylidae</taxon>
        <taxon>Angiostrongylus</taxon>
    </lineage>
</organism>
<reference evidence="2" key="1">
    <citation type="submission" date="2012-09" db="EMBL/GenBank/DDBJ databases">
        <authorList>
            <person name="Martin A.A."/>
        </authorList>
    </citation>
    <scope>NUCLEOTIDE SEQUENCE</scope>
</reference>
<dbReference type="AlphaFoldDB" id="A0A0K0CWU8"/>
<feature type="transmembrane region" description="Helical" evidence="1">
    <location>
        <begin position="131"/>
        <end position="149"/>
    </location>
</feature>
<proteinExistence type="predicted"/>
<reference evidence="3" key="2">
    <citation type="submission" date="2017-02" db="UniProtKB">
        <authorList>
            <consortium name="WormBaseParasite"/>
        </authorList>
    </citation>
    <scope>IDENTIFICATION</scope>
</reference>
<evidence type="ECO:0000256" key="1">
    <source>
        <dbReference type="SAM" id="Phobius"/>
    </source>
</evidence>
<dbReference type="WBParaSite" id="ACAC_0000196901-mRNA-1">
    <property type="protein sequence ID" value="ACAC_0000196901-mRNA-1"/>
    <property type="gene ID" value="ACAC_0000196901"/>
</dbReference>
<evidence type="ECO:0000313" key="3">
    <source>
        <dbReference type="WBParaSite" id="ACAC_0000196901-mRNA-1"/>
    </source>
</evidence>
<sequence>MWVIISSMTVQAMIAQRRPILWSYGSVQLPGELAASVYQMMQEDKWTIFWHPTRLTDLTTSEIQSVICAALNSRRRLLFVIGVASNSKAYNMLLRRKTEINRVSKNQPNKMRIIPCLRESGTVDSSLLKRVFLFGFPGFVIGLLAYDYLPKMLRK</sequence>
<accession>A0A0K0CWU8</accession>
<keyword evidence="2" id="KW-1185">Reference proteome</keyword>